<name>A0A1S1QAK8_9ACTN</name>
<sequence length="123" mass="13581">MTAPTAAPPRVGVHIAEDRDYYAAPVGDPEIVAEERRHFADGTWTPYLLCTVVECPHCGHHYTTDALAGMVVETTSLVDSIVWADDPHLADTDDYLHVQIRDLIHAEQANPTPPTEWVPLPTD</sequence>
<reference evidence="2" key="1">
    <citation type="submission" date="2016-07" db="EMBL/GenBank/DDBJ databases">
        <title>Sequence Frankia sp. strain CcI1.17.</title>
        <authorList>
            <person name="Ghodhbane-Gtari F."/>
            <person name="Swanson E."/>
            <person name="Gueddou A."/>
            <person name="Morris K."/>
            <person name="Hezbri K."/>
            <person name="Ktari A."/>
            <person name="Nouioui I."/>
            <person name="Abebe-Akele F."/>
            <person name="Simpson S."/>
            <person name="Thomas K."/>
            <person name="Gtari M."/>
            <person name="Tisa L.S."/>
            <person name="Hurst S."/>
        </authorList>
    </citation>
    <scope>NUCLEOTIDE SEQUENCE [LARGE SCALE GENOMIC DNA]</scope>
    <source>
        <strain evidence="2">Cc1.17</strain>
    </source>
</reference>
<protein>
    <submittedName>
        <fullName evidence="1">Uncharacterized protein</fullName>
    </submittedName>
</protein>
<dbReference type="EMBL" id="MBLM01000155">
    <property type="protein sequence ID" value="OHV30112.1"/>
    <property type="molecule type" value="Genomic_DNA"/>
</dbReference>
<organism evidence="1 2">
    <name type="scientific">Parafrankia colletiae</name>
    <dbReference type="NCBI Taxonomy" id="573497"/>
    <lineage>
        <taxon>Bacteria</taxon>
        <taxon>Bacillati</taxon>
        <taxon>Actinomycetota</taxon>
        <taxon>Actinomycetes</taxon>
        <taxon>Frankiales</taxon>
        <taxon>Frankiaceae</taxon>
        <taxon>Parafrankia</taxon>
    </lineage>
</organism>
<dbReference type="RefSeq" id="WP_071089720.1">
    <property type="nucleotide sequence ID" value="NZ_MBLM01000155.1"/>
</dbReference>
<evidence type="ECO:0000313" key="2">
    <source>
        <dbReference type="Proteomes" id="UP000179627"/>
    </source>
</evidence>
<accession>A0A1S1QAK8</accession>
<gene>
    <name evidence="1" type="ORF">CC117_27695</name>
</gene>
<keyword evidence="2" id="KW-1185">Reference proteome</keyword>
<dbReference type="OrthoDB" id="3214150at2"/>
<dbReference type="AlphaFoldDB" id="A0A1S1QAK8"/>
<proteinExistence type="predicted"/>
<dbReference type="Proteomes" id="UP000179627">
    <property type="component" value="Unassembled WGS sequence"/>
</dbReference>
<comment type="caution">
    <text evidence="1">The sequence shown here is derived from an EMBL/GenBank/DDBJ whole genome shotgun (WGS) entry which is preliminary data.</text>
</comment>
<evidence type="ECO:0000313" key="1">
    <source>
        <dbReference type="EMBL" id="OHV30112.1"/>
    </source>
</evidence>